<evidence type="ECO:0000313" key="3">
    <source>
        <dbReference type="Proteomes" id="UP000244331"/>
    </source>
</evidence>
<protein>
    <submittedName>
        <fullName evidence="2">Tape measure protein</fullName>
    </submittedName>
</protein>
<keyword evidence="1" id="KW-0472">Membrane</keyword>
<keyword evidence="1" id="KW-1133">Transmembrane helix</keyword>
<feature type="transmembrane region" description="Helical" evidence="1">
    <location>
        <begin position="344"/>
        <end position="364"/>
    </location>
</feature>
<feature type="transmembrane region" description="Helical" evidence="1">
    <location>
        <begin position="499"/>
        <end position="521"/>
    </location>
</feature>
<keyword evidence="1" id="KW-0812">Transmembrane</keyword>
<keyword evidence="3" id="KW-1185">Reference proteome</keyword>
<feature type="transmembrane region" description="Helical" evidence="1">
    <location>
        <begin position="276"/>
        <end position="300"/>
    </location>
</feature>
<evidence type="ECO:0000256" key="1">
    <source>
        <dbReference type="SAM" id="Phobius"/>
    </source>
</evidence>
<dbReference type="Proteomes" id="UP000244331">
    <property type="component" value="Segment"/>
</dbReference>
<accession>A0A2R3ZZQ3</accession>
<dbReference type="GeneID" id="62648721"/>
<dbReference type="EMBL" id="MH045556">
    <property type="protein sequence ID" value="AVR56162.1"/>
    <property type="molecule type" value="Genomic_DNA"/>
</dbReference>
<evidence type="ECO:0000313" key="2">
    <source>
        <dbReference type="EMBL" id="AVR56162.1"/>
    </source>
</evidence>
<gene>
    <name evidence="2" type="primary">12</name>
    <name evidence="2" type="ORF">SEA_BONAEVITAE_12</name>
</gene>
<dbReference type="RefSeq" id="YP_009996798.1">
    <property type="nucleotide sequence ID" value="NC_052940.1"/>
</dbReference>
<feature type="transmembrane region" description="Helical" evidence="1">
    <location>
        <begin position="312"/>
        <end position="332"/>
    </location>
</feature>
<feature type="transmembrane region" description="Helical" evidence="1">
    <location>
        <begin position="472"/>
        <end position="492"/>
    </location>
</feature>
<sequence>MAKNTVIVSVLGDTRDLQDKLGGATSSMGKWAAGAAAAAAVVTAAVVGAAAKGIKSASELQQNLGAMDSVFKGNAAQMNTWASQAAGAVGLAKSEYAGLATVLGSQLKNMGVEASKLGGQTNDLIGLGADLAAQFGGSTADAVGALSSLLRGERDPIERYGVSINEAAVKAKMAEMGLSGLTGEAEKNAKLQATLALLYQQTADAQGAFARESTTLAGAQQRLAAGTENLFATFGTALLPAVTAVTAALGSLVNAIAGSSWFASMTASITEASNAFADFVFGILNGSGTLDFGALFAGLLPAAVRGIQSAATWMASGGFSSLLATLTAGRGAMLDAAVQLFQQLALALPLIIPPLVTSLSVFLTDFVAQLVTFLPMLLAAGVQMFTALVTALVTVAPSIINNLVVMLPQLVTAILGMLPAILDAAVQLFTALVNAIPQIVPPLITAIVTLLPQLVSSLISMLPGLIDGAVQLFTALVNAIPIILPVLLRAIIQLLPQLVSSLISMIPALLNGAVSLFTGIVNAIPKIVPQLIQTLIQLAPQMVSTLIGLVPQLLRAGVDLIGGLVKGLFQAGASVGNALLNIAKNAVGGFLSFLGIHSPSRLFAGYGKNTVQGLVQGLTRNAGLVDSAMDGLSSRVADGFAPRLTTPEIDAAFGSYSAAGGRGAAPVYQITVQTLNASAETGRVIVESIRDYEDAGGRL</sequence>
<organism evidence="2 3">
    <name type="scientific">Microbacterium phage BonaeVitae</name>
    <dbReference type="NCBI Taxonomy" id="2126925"/>
    <lineage>
        <taxon>Viruses</taxon>
        <taxon>Duplodnaviria</taxon>
        <taxon>Heunggongvirae</taxon>
        <taxon>Uroviricota</taxon>
        <taxon>Caudoviricetes</taxon>
        <taxon>Orlajensenviridae</taxon>
        <taxon>Pelczarvirinae</taxon>
        <taxon>Bonaevitaevirus</taxon>
        <taxon>Bonaevitaevirus bonaevitae</taxon>
    </lineage>
</organism>
<name>A0A2R3ZZQ3_9CAUD</name>
<feature type="transmembrane region" description="Helical" evidence="1">
    <location>
        <begin position="376"/>
        <end position="400"/>
    </location>
</feature>
<feature type="transmembrane region" description="Helical" evidence="1">
    <location>
        <begin position="230"/>
        <end position="256"/>
    </location>
</feature>
<feature type="transmembrane region" description="Helical" evidence="1">
    <location>
        <begin position="31"/>
        <end position="51"/>
    </location>
</feature>
<proteinExistence type="predicted"/>
<dbReference type="InterPro" id="IPR016024">
    <property type="entry name" value="ARM-type_fold"/>
</dbReference>
<dbReference type="KEGG" id="vg:62648721"/>
<reference evidence="2 3" key="1">
    <citation type="submission" date="2018-03" db="EMBL/GenBank/DDBJ databases">
        <authorList>
            <person name="Stanton A.-C.J."/>
            <person name="Heskett L."/>
            <person name="Lambert A."/>
            <person name="Linder D."/>
            <person name="Novinski D."/>
            <person name="Bricker J."/>
            <person name="Garlena R.A."/>
            <person name="Russell D.A."/>
            <person name="Pope W.H."/>
            <person name="Jacobs-Sera D."/>
            <person name="Hatfull G.F."/>
        </authorList>
    </citation>
    <scope>NUCLEOTIDE SEQUENCE [LARGE SCALE GENOMIC DNA]</scope>
</reference>
<dbReference type="SUPFAM" id="SSF48371">
    <property type="entry name" value="ARM repeat"/>
    <property type="match status" value="1"/>
</dbReference>